<keyword evidence="1" id="KW-0812">Transmembrane</keyword>
<name>A0AA48GYA1_9BACT</name>
<gene>
    <name evidence="2" type="ORF">METESE_28030</name>
</gene>
<evidence type="ECO:0000313" key="2">
    <source>
        <dbReference type="EMBL" id="BDU77845.1"/>
    </source>
</evidence>
<accession>A0AA48GYA1</accession>
<feature type="transmembrane region" description="Helical" evidence="1">
    <location>
        <begin position="59"/>
        <end position="87"/>
    </location>
</feature>
<sequence length="141" mass="15120">MKGEAPVRTILRFLFSAIGLLVASYLVRGITHGAFLDLVAVAVLLGALNATLGGLLRFVALVPMVCSFGCLSLFINGLVFWLAGWLAGRLGLAFGVSGFWAGVFGALVSSLVATLLEWIFIGKEQKTRREAAPRRIKIINE</sequence>
<dbReference type="EMBL" id="AP027081">
    <property type="protein sequence ID" value="BDU77845.1"/>
    <property type="molecule type" value="Genomic_DNA"/>
</dbReference>
<keyword evidence="1" id="KW-1133">Transmembrane helix</keyword>
<protein>
    <recommendedName>
        <fullName evidence="4">Phage holin family protein</fullName>
    </recommendedName>
</protein>
<keyword evidence="3" id="KW-1185">Reference proteome</keyword>
<proteinExistence type="predicted"/>
<dbReference type="AlphaFoldDB" id="A0AA48GYA1"/>
<dbReference type="KEGG" id="msea:METESE_28030"/>
<evidence type="ECO:0008006" key="4">
    <source>
        <dbReference type="Google" id="ProtNLM"/>
    </source>
</evidence>
<organism evidence="2 3">
    <name type="scientific">Mesoterricola sediminis</name>
    <dbReference type="NCBI Taxonomy" id="2927980"/>
    <lineage>
        <taxon>Bacteria</taxon>
        <taxon>Pseudomonadati</taxon>
        <taxon>Acidobacteriota</taxon>
        <taxon>Holophagae</taxon>
        <taxon>Holophagales</taxon>
        <taxon>Holophagaceae</taxon>
        <taxon>Mesoterricola</taxon>
    </lineage>
</organism>
<keyword evidence="1" id="KW-0472">Membrane</keyword>
<dbReference type="Pfam" id="PF04020">
    <property type="entry name" value="Phage_holin_4_2"/>
    <property type="match status" value="1"/>
</dbReference>
<dbReference type="InterPro" id="IPR007165">
    <property type="entry name" value="Phage_holin_4_2"/>
</dbReference>
<feature type="transmembrane region" description="Helical" evidence="1">
    <location>
        <begin position="33"/>
        <end position="52"/>
    </location>
</feature>
<evidence type="ECO:0000313" key="3">
    <source>
        <dbReference type="Proteomes" id="UP001228113"/>
    </source>
</evidence>
<dbReference type="PANTHER" id="PTHR37309">
    <property type="entry name" value="SLR0284 PROTEIN"/>
    <property type="match status" value="1"/>
</dbReference>
<dbReference type="Proteomes" id="UP001228113">
    <property type="component" value="Chromosome"/>
</dbReference>
<dbReference type="PANTHER" id="PTHR37309:SF1">
    <property type="entry name" value="SLR0284 PROTEIN"/>
    <property type="match status" value="1"/>
</dbReference>
<reference evidence="2" key="1">
    <citation type="journal article" date="2023" name="Int. J. Syst. Evol. Microbiol.">
        <title>Mesoterricola silvestris gen. nov., sp. nov., Mesoterricola sediminis sp. nov., Geothrix oryzae sp. nov., Geothrix edaphica sp. nov., Geothrix rubra sp. nov., and Geothrix limicola sp. nov., six novel members of Acidobacteriota isolated from soils.</title>
        <authorList>
            <person name="Itoh H."/>
            <person name="Sugisawa Y."/>
            <person name="Mise K."/>
            <person name="Xu Z."/>
            <person name="Kuniyasu M."/>
            <person name="Ushijima N."/>
            <person name="Kawano K."/>
            <person name="Kobayashi E."/>
            <person name="Shiratori Y."/>
            <person name="Masuda Y."/>
            <person name="Senoo K."/>
        </authorList>
    </citation>
    <scope>NUCLEOTIDE SEQUENCE</scope>
    <source>
        <strain evidence="2">W786</strain>
    </source>
</reference>
<evidence type="ECO:0000256" key="1">
    <source>
        <dbReference type="SAM" id="Phobius"/>
    </source>
</evidence>
<feature type="transmembrane region" description="Helical" evidence="1">
    <location>
        <begin position="9"/>
        <end position="27"/>
    </location>
</feature>
<feature type="transmembrane region" description="Helical" evidence="1">
    <location>
        <begin position="99"/>
        <end position="121"/>
    </location>
</feature>